<dbReference type="PANTHER" id="PTHR23039">
    <property type="entry name" value="NANCE-HORAN SYNDROME PROTEIN"/>
    <property type="match status" value="1"/>
</dbReference>
<evidence type="ECO:0000313" key="2">
    <source>
        <dbReference type="EMBL" id="MEQ2187171.1"/>
    </source>
</evidence>
<feature type="compositionally biased region" description="Polar residues" evidence="1">
    <location>
        <begin position="737"/>
        <end position="747"/>
    </location>
</feature>
<name>A0ABV0PUK9_9TELE</name>
<organism evidence="2 3">
    <name type="scientific">Goodea atripinnis</name>
    <dbReference type="NCBI Taxonomy" id="208336"/>
    <lineage>
        <taxon>Eukaryota</taxon>
        <taxon>Metazoa</taxon>
        <taxon>Chordata</taxon>
        <taxon>Craniata</taxon>
        <taxon>Vertebrata</taxon>
        <taxon>Euteleostomi</taxon>
        <taxon>Actinopterygii</taxon>
        <taxon>Neopterygii</taxon>
        <taxon>Teleostei</taxon>
        <taxon>Neoteleostei</taxon>
        <taxon>Acanthomorphata</taxon>
        <taxon>Ovalentaria</taxon>
        <taxon>Atherinomorphae</taxon>
        <taxon>Cyprinodontiformes</taxon>
        <taxon>Goodeidae</taxon>
        <taxon>Goodea</taxon>
    </lineage>
</organism>
<feature type="compositionally biased region" description="Basic and acidic residues" evidence="1">
    <location>
        <begin position="940"/>
        <end position="964"/>
    </location>
</feature>
<feature type="region of interest" description="Disordered" evidence="1">
    <location>
        <begin position="449"/>
        <end position="482"/>
    </location>
</feature>
<feature type="compositionally biased region" description="Basic and acidic residues" evidence="1">
    <location>
        <begin position="256"/>
        <end position="265"/>
    </location>
</feature>
<feature type="compositionally biased region" description="Low complexity" evidence="1">
    <location>
        <begin position="658"/>
        <end position="670"/>
    </location>
</feature>
<dbReference type="Pfam" id="PF15273">
    <property type="entry name" value="NHS"/>
    <property type="match status" value="1"/>
</dbReference>
<reference evidence="2 3" key="1">
    <citation type="submission" date="2021-06" db="EMBL/GenBank/DDBJ databases">
        <authorList>
            <person name="Palmer J.M."/>
        </authorList>
    </citation>
    <scope>NUCLEOTIDE SEQUENCE [LARGE SCALE GENOMIC DNA]</scope>
    <source>
        <strain evidence="2 3">GA_2019</strain>
        <tissue evidence="2">Muscle</tissue>
    </source>
</reference>
<dbReference type="PANTHER" id="PTHR23039:SF3">
    <property type="entry name" value="NHS-LIKE PROTEIN 1"/>
    <property type="match status" value="1"/>
</dbReference>
<evidence type="ECO:0008006" key="4">
    <source>
        <dbReference type="Google" id="ProtNLM"/>
    </source>
</evidence>
<feature type="region of interest" description="Disordered" evidence="1">
    <location>
        <begin position="657"/>
        <end position="812"/>
    </location>
</feature>
<protein>
    <recommendedName>
        <fullName evidence="4">NHS-like protein 1</fullName>
    </recommendedName>
</protein>
<comment type="caution">
    <text evidence="2">The sequence shown here is derived from an EMBL/GenBank/DDBJ whole genome shotgun (WGS) entry which is preliminary data.</text>
</comment>
<feature type="region of interest" description="Disordered" evidence="1">
    <location>
        <begin position="931"/>
        <end position="964"/>
    </location>
</feature>
<dbReference type="EMBL" id="JAHRIO010090021">
    <property type="protein sequence ID" value="MEQ2187171.1"/>
    <property type="molecule type" value="Genomic_DNA"/>
</dbReference>
<feature type="region of interest" description="Disordered" evidence="1">
    <location>
        <begin position="497"/>
        <end position="560"/>
    </location>
</feature>
<feature type="compositionally biased region" description="Basic and acidic residues" evidence="1">
    <location>
        <begin position="725"/>
        <end position="736"/>
    </location>
</feature>
<proteinExistence type="predicted"/>
<sequence length="964" mass="105575">MISYVECLGGEGAGPGVSSHCWNGGPDEERDELLPRKIAALQPKMEGSLRRRLLSAKIYQQQTAMLRLNASGTNRPASPQLQCNPWHLPPRQHVHPSLPPETHGKLFFSPETCGKPQIKTSPLQVQRPSCPVLTHLRRTSSCPPTPEPRPGYALPVHSPLSVTNPPKNLEVPLQYRYQPTKTRKNRFFLFRHGQGRRSKQEALPTTPLLQKGNLHHLVTLMKGAHVHWRPASMAGVGLTQKPQQGLRFIPRKRRSGSADDLRASSDEDEKFFLTNPRPMTPLVLNPISLTSGWDELGSPSESIPNMEMEPIQRLPTPEEKMRKQAEAVAADIVPINVTGESFDRQASFRRTISNADSLNRRPNKLSRRKTVSAISDDVIPKPSVSVDLPGQYSTVGRPSSLICPSSHQQKSREVDLEESEDNRKDEQFISRRIRAPKGDGMSSLMASLTSSPNVGTQPVSCSSSSSEIHSLPRMPTNSSLSSEVSFNSTTYRTLSASSSSCSQDQQGFPSDLQPLLPYDPNARVIPQSPSSSSSCFPSSPVNSCNSDTPSQLQSDWSYPSDLNDSPSCHLSSSSIADSVSQFSYQALDDQTMTQENAQNFSDGDSCSGESWSYRPLSPSSSIHSSITQDTRCVSEEEWNCDLLLASGRSTPFCIDNTSLSSEKIPSSPSLNREKRKSSTSAFYSHTSRSISLRKSKRPPPPPLRSDSLRRRPGRSKASRSSTSPRPDRSPRVDRSTLHTPISSSQTFPDPWVPRSNAKRRQSGLNCGTVTTFFEPLSPNSQKATNTDSDPSGTNLMTPKHCHGHNPESPSSVDKDLEIAVSHPPDYSVAGLQRLASPSSGYSSQSNTPSPGTPVSSPHNPSSPLTASPGEFSLPPTSPFFSSCSSTLPLSPTASSLPRTRSRTRKYCKPNMTLLTANFTLKLGELSLPDLLIKEPDEEEERGKEETQQKGDGAKEADRSSDGEF</sequence>
<evidence type="ECO:0000313" key="3">
    <source>
        <dbReference type="Proteomes" id="UP001476798"/>
    </source>
</evidence>
<keyword evidence="3" id="KW-1185">Reference proteome</keyword>
<feature type="compositionally biased region" description="Polar residues" evidence="1">
    <location>
        <begin position="397"/>
        <end position="408"/>
    </location>
</feature>
<feature type="region of interest" description="Disordered" evidence="1">
    <location>
        <begin position="835"/>
        <end position="903"/>
    </location>
</feature>
<feature type="compositionally biased region" description="Low complexity" evidence="1">
    <location>
        <begin position="528"/>
        <end position="546"/>
    </location>
</feature>
<feature type="compositionally biased region" description="Polar residues" evidence="1">
    <location>
        <begin position="547"/>
        <end position="560"/>
    </location>
</feature>
<dbReference type="Proteomes" id="UP001476798">
    <property type="component" value="Unassembled WGS sequence"/>
</dbReference>
<feature type="region of interest" description="Disordered" evidence="1">
    <location>
        <begin position="397"/>
        <end position="425"/>
    </location>
</feature>
<gene>
    <name evidence="2" type="ORF">GOODEAATRI_001851</name>
</gene>
<feature type="compositionally biased region" description="Polar residues" evidence="1">
    <location>
        <begin position="449"/>
        <end position="459"/>
    </location>
</feature>
<feature type="compositionally biased region" description="Polar residues" evidence="1">
    <location>
        <begin position="762"/>
        <end position="796"/>
    </location>
</feature>
<feature type="compositionally biased region" description="Low complexity" evidence="1">
    <location>
        <begin position="871"/>
        <end position="897"/>
    </location>
</feature>
<dbReference type="InterPro" id="IPR024845">
    <property type="entry name" value="NHS-like"/>
</dbReference>
<accession>A0ABV0PUK9</accession>
<feature type="region of interest" description="Disordered" evidence="1">
    <location>
        <begin position="251"/>
        <end position="274"/>
    </location>
</feature>
<feature type="compositionally biased region" description="Polar residues" evidence="1">
    <location>
        <begin position="835"/>
        <end position="865"/>
    </location>
</feature>
<evidence type="ECO:0000256" key="1">
    <source>
        <dbReference type="SAM" id="MobiDB-lite"/>
    </source>
</evidence>